<evidence type="ECO:0000256" key="8">
    <source>
        <dbReference type="ARBA" id="ARBA00023136"/>
    </source>
</evidence>
<feature type="coiled-coil region" evidence="10">
    <location>
        <begin position="213"/>
        <end position="283"/>
    </location>
</feature>
<protein>
    <recommendedName>
        <fullName evidence="9">Membrane fusion protein (MFP) family protein</fullName>
    </recommendedName>
</protein>
<evidence type="ECO:0000256" key="1">
    <source>
        <dbReference type="ARBA" id="ARBA00004377"/>
    </source>
</evidence>
<keyword evidence="8 9" id="KW-0472">Membrane</keyword>
<evidence type="ECO:0000259" key="12">
    <source>
        <dbReference type="Pfam" id="PF26002"/>
    </source>
</evidence>
<organism evidence="13 15">
    <name type="scientific">Aquisalinus luteolus</name>
    <dbReference type="NCBI Taxonomy" id="1566827"/>
    <lineage>
        <taxon>Bacteria</taxon>
        <taxon>Pseudomonadati</taxon>
        <taxon>Pseudomonadota</taxon>
        <taxon>Alphaproteobacteria</taxon>
        <taxon>Parvularculales</taxon>
        <taxon>Parvularculaceae</taxon>
        <taxon>Aquisalinus</taxon>
    </lineage>
</organism>
<comment type="similarity">
    <text evidence="2 9">Belongs to the membrane fusion protein (MFP) (TC 8.A.1) family.</text>
</comment>
<keyword evidence="6 9" id="KW-0812">Transmembrane</keyword>
<comment type="caution">
    <text evidence="13">The sequence shown here is derived from an EMBL/GenBank/DDBJ whole genome shotgun (WGS) entry which is preliminary data.</text>
</comment>
<dbReference type="EMBL" id="VCJR02000002">
    <property type="protein sequence ID" value="NHK28903.1"/>
    <property type="molecule type" value="Genomic_DNA"/>
</dbReference>
<keyword evidence="7 9" id="KW-1133">Transmembrane helix</keyword>
<evidence type="ECO:0000256" key="6">
    <source>
        <dbReference type="ARBA" id="ARBA00022692"/>
    </source>
</evidence>
<comment type="subcellular location">
    <subcellularLocation>
        <location evidence="1 9">Cell inner membrane</location>
        <topology evidence="1 9">Single-pass membrane protein</topology>
    </subcellularLocation>
</comment>
<name>A0A8J3A3A6_9PROT</name>
<dbReference type="PANTHER" id="PTHR30386:SF17">
    <property type="entry name" value="ALKALINE PROTEASE SECRETION PROTEIN APRE"/>
    <property type="match status" value="1"/>
</dbReference>
<feature type="coiled-coil region" evidence="10">
    <location>
        <begin position="147"/>
        <end position="174"/>
    </location>
</feature>
<evidence type="ECO:0000256" key="10">
    <source>
        <dbReference type="SAM" id="Coils"/>
    </source>
</evidence>
<dbReference type="Proteomes" id="UP000621856">
    <property type="component" value="Unassembled WGS sequence"/>
</dbReference>
<dbReference type="EMBL" id="BMGZ01000002">
    <property type="protein sequence ID" value="GGH99864.1"/>
    <property type="molecule type" value="Genomic_DNA"/>
</dbReference>
<dbReference type="Pfam" id="PF26002">
    <property type="entry name" value="Beta-barrel_AprE"/>
    <property type="match status" value="1"/>
</dbReference>
<dbReference type="Pfam" id="PF25994">
    <property type="entry name" value="HH_AprE"/>
    <property type="match status" value="1"/>
</dbReference>
<keyword evidence="4 9" id="KW-1003">Cell membrane</keyword>
<keyword evidence="16" id="KW-1185">Reference proteome</keyword>
<keyword evidence="3 9" id="KW-0813">Transport</keyword>
<dbReference type="GO" id="GO:0015031">
    <property type="term" value="P:protein transport"/>
    <property type="evidence" value="ECO:0007669"/>
    <property type="project" value="InterPro"/>
</dbReference>
<evidence type="ECO:0000256" key="2">
    <source>
        <dbReference type="ARBA" id="ARBA00009477"/>
    </source>
</evidence>
<dbReference type="Proteomes" id="UP000818603">
    <property type="component" value="Unassembled WGS sequence"/>
</dbReference>
<evidence type="ECO:0000313" key="16">
    <source>
        <dbReference type="Proteomes" id="UP000818603"/>
    </source>
</evidence>
<keyword evidence="10" id="KW-0175">Coiled coil</keyword>
<accession>A0A8J3A3A6</accession>
<evidence type="ECO:0000256" key="3">
    <source>
        <dbReference type="ARBA" id="ARBA00022448"/>
    </source>
</evidence>
<dbReference type="GO" id="GO:0005886">
    <property type="term" value="C:plasma membrane"/>
    <property type="evidence" value="ECO:0007669"/>
    <property type="project" value="UniProtKB-SubCell"/>
</dbReference>
<dbReference type="InterPro" id="IPR058781">
    <property type="entry name" value="HH_AprE-like"/>
</dbReference>
<evidence type="ECO:0000256" key="5">
    <source>
        <dbReference type="ARBA" id="ARBA00022519"/>
    </source>
</evidence>
<evidence type="ECO:0000256" key="4">
    <source>
        <dbReference type="ARBA" id="ARBA00022475"/>
    </source>
</evidence>
<dbReference type="InterPro" id="IPR010129">
    <property type="entry name" value="T1SS_HlyD"/>
</dbReference>
<dbReference type="PRINTS" id="PR01490">
    <property type="entry name" value="RTXTOXIND"/>
</dbReference>
<evidence type="ECO:0000313" key="14">
    <source>
        <dbReference type="EMBL" id="NHK28903.1"/>
    </source>
</evidence>
<feature type="domain" description="AprE-like beta-barrel" evidence="12">
    <location>
        <begin position="326"/>
        <end position="412"/>
    </location>
</feature>
<keyword evidence="5 9" id="KW-0997">Cell inner membrane</keyword>
<dbReference type="InterPro" id="IPR058982">
    <property type="entry name" value="Beta-barrel_AprE"/>
</dbReference>
<dbReference type="Gene3D" id="2.40.50.100">
    <property type="match status" value="1"/>
</dbReference>
<dbReference type="Gene3D" id="2.40.30.170">
    <property type="match status" value="1"/>
</dbReference>
<evidence type="ECO:0000313" key="15">
    <source>
        <dbReference type="Proteomes" id="UP000621856"/>
    </source>
</evidence>
<dbReference type="PANTHER" id="PTHR30386">
    <property type="entry name" value="MEMBRANE FUSION SUBUNIT OF EMRAB-TOLC MULTIDRUG EFFLUX PUMP"/>
    <property type="match status" value="1"/>
</dbReference>
<dbReference type="RefSeq" id="WP_155141271.1">
    <property type="nucleotide sequence ID" value="NZ_BMGZ01000002.1"/>
</dbReference>
<evidence type="ECO:0000256" key="9">
    <source>
        <dbReference type="RuleBase" id="RU365093"/>
    </source>
</evidence>
<reference evidence="13" key="1">
    <citation type="journal article" date="2014" name="Int. J. Syst. Evol. Microbiol.">
        <title>Complete genome sequence of Corynebacterium casei LMG S-19264T (=DSM 44701T), isolated from a smear-ripened cheese.</title>
        <authorList>
            <consortium name="US DOE Joint Genome Institute (JGI-PGF)"/>
            <person name="Walter F."/>
            <person name="Albersmeier A."/>
            <person name="Kalinowski J."/>
            <person name="Ruckert C."/>
        </authorList>
    </citation>
    <scope>NUCLEOTIDE SEQUENCE</scope>
    <source>
        <strain evidence="13">CGMCC 1.14984</strain>
    </source>
</reference>
<reference evidence="14 16" key="2">
    <citation type="submission" date="2020-02" db="EMBL/GenBank/DDBJ databases">
        <title>Genome sequence of Parvularcula flava strain NH6-79.</title>
        <authorList>
            <person name="Abdul Karim M.H."/>
            <person name="Lam M.Q."/>
            <person name="Chen S.J."/>
            <person name="Yahya A."/>
            <person name="Shahir S."/>
            <person name="Shamsir M.S."/>
            <person name="Chong C.S."/>
        </authorList>
    </citation>
    <scope>NUCLEOTIDE SEQUENCE [LARGE SCALE GENOMIC DNA]</scope>
    <source>
        <strain evidence="14 16">NH6-79</strain>
    </source>
</reference>
<dbReference type="NCBIfam" id="TIGR01843">
    <property type="entry name" value="type_I_hlyD"/>
    <property type="match status" value="1"/>
</dbReference>
<evidence type="ECO:0000313" key="13">
    <source>
        <dbReference type="EMBL" id="GGH99864.1"/>
    </source>
</evidence>
<evidence type="ECO:0000256" key="7">
    <source>
        <dbReference type="ARBA" id="ARBA00022989"/>
    </source>
</evidence>
<dbReference type="AlphaFoldDB" id="A0A8J3A3A6"/>
<feature type="transmembrane region" description="Helical" evidence="9">
    <location>
        <begin position="12"/>
        <end position="32"/>
    </location>
</feature>
<gene>
    <name evidence="14" type="ORF">FF098_013355</name>
    <name evidence="13" type="ORF">GCM10011355_26830</name>
</gene>
<dbReference type="InterPro" id="IPR050739">
    <property type="entry name" value="MFP"/>
</dbReference>
<sequence length="436" mass="49041">MTGNKFMRDPIVLGMMSLCLIGFGGFFMWGFIAKLAEGVAASGQIIVEDNRKVVQHLEGGIIEKIHVVEGDLVERGDVLIELDETAARTQRDEIAQEYAGLLARRIRLAALFDNSNADRASGSPDFTPVRKLALSDNAVRDIIGRQKGLFTQQLENLKSEIEVLEAQKTIQESRTASRAREIDSVQASLASASEELSLKRQLFSEKLARADEVSRVEREVSRLETEIVRLRSDMLESREAASEIEFRITQTRTARRERWSEELAETNREILAVEQRLDAAEDVFDRLLVVAPQDGEILNLKYTTLGGVITPGDPILEIVPPSRDYIAEVLVNPSDRDSIQPGFFVRARLTAYRSWQAPKLAGTVESISADANQNEQTGQSYYTARVRLDEESFDWQEMPALPGMPVEVFIESGRKRTFMDYMLEPIWASLERGLQM</sequence>
<proteinExistence type="inferred from homology"/>
<feature type="domain" description="AprE-like long alpha-helical hairpin" evidence="11">
    <location>
        <begin position="87"/>
        <end position="283"/>
    </location>
</feature>
<evidence type="ECO:0000259" key="11">
    <source>
        <dbReference type="Pfam" id="PF25994"/>
    </source>
</evidence>
<reference evidence="13" key="3">
    <citation type="submission" date="2020-09" db="EMBL/GenBank/DDBJ databases">
        <authorList>
            <person name="Sun Q."/>
            <person name="Zhou Y."/>
        </authorList>
    </citation>
    <scope>NUCLEOTIDE SEQUENCE</scope>
    <source>
        <strain evidence="13">CGMCC 1.14984</strain>
    </source>
</reference>